<protein>
    <recommendedName>
        <fullName evidence="6">Putative aliphatic sulfonates-binding protein</fullName>
    </recommendedName>
</protein>
<gene>
    <name evidence="8" type="ORF">JP39_10355</name>
</gene>
<dbReference type="OrthoDB" id="286202at2"/>
<dbReference type="GO" id="GO:0042626">
    <property type="term" value="F:ATPase-coupled transmembrane transporter activity"/>
    <property type="evidence" value="ECO:0007669"/>
    <property type="project" value="InterPro"/>
</dbReference>
<dbReference type="SUPFAM" id="SSF53850">
    <property type="entry name" value="Periplasmic binding protein-like II"/>
    <property type="match status" value="1"/>
</dbReference>
<dbReference type="KEGG" id="lhi:JP39_10355"/>
<dbReference type="RefSeq" id="WP_041501140.1">
    <property type="nucleotide sequence ID" value="NZ_BJDV01000005.1"/>
</dbReference>
<dbReference type="GO" id="GO:0016020">
    <property type="term" value="C:membrane"/>
    <property type="evidence" value="ECO:0007669"/>
    <property type="project" value="InterPro"/>
</dbReference>
<evidence type="ECO:0000256" key="1">
    <source>
        <dbReference type="ARBA" id="ARBA00004418"/>
    </source>
</evidence>
<keyword evidence="9" id="KW-1185">Reference proteome</keyword>
<keyword evidence="4" id="KW-0732">Signal</keyword>
<dbReference type="EMBL" id="CP012559">
    <property type="protein sequence ID" value="ALB29723.1"/>
    <property type="molecule type" value="Genomic_DNA"/>
</dbReference>
<dbReference type="Pfam" id="PF09084">
    <property type="entry name" value="NMT1"/>
    <property type="match status" value="1"/>
</dbReference>
<dbReference type="Gene3D" id="3.40.190.10">
    <property type="entry name" value="Periplasmic binding protein-like II"/>
    <property type="match status" value="2"/>
</dbReference>
<dbReference type="PANTHER" id="PTHR30024:SF42">
    <property type="entry name" value="ALIPHATIC SULFONATES-BINDING PROTEIN-RELATED"/>
    <property type="match status" value="1"/>
</dbReference>
<dbReference type="AlphaFoldDB" id="A0A0K2LEW6"/>
<dbReference type="NCBIfam" id="TIGR01728">
    <property type="entry name" value="SsuA_fam"/>
    <property type="match status" value="1"/>
</dbReference>
<dbReference type="STRING" id="1074467.JP39_10355"/>
<feature type="domain" description="Solute-binding protein family 3/N-terminal" evidence="7">
    <location>
        <begin position="42"/>
        <end position="258"/>
    </location>
</feature>
<dbReference type="GO" id="GO:0042597">
    <property type="term" value="C:periplasmic space"/>
    <property type="evidence" value="ECO:0007669"/>
    <property type="project" value="UniProtKB-SubCell"/>
</dbReference>
<name>A0A0K2LEW6_9LACO</name>
<organism evidence="8 9">
    <name type="scientific">Companilactobacillus heilongjiangensis</name>
    <dbReference type="NCBI Taxonomy" id="1074467"/>
    <lineage>
        <taxon>Bacteria</taxon>
        <taxon>Bacillati</taxon>
        <taxon>Bacillota</taxon>
        <taxon>Bacilli</taxon>
        <taxon>Lactobacillales</taxon>
        <taxon>Lactobacillaceae</taxon>
        <taxon>Companilactobacillus</taxon>
    </lineage>
</organism>
<dbReference type="SMART" id="SM00062">
    <property type="entry name" value="PBPb"/>
    <property type="match status" value="1"/>
</dbReference>
<evidence type="ECO:0000256" key="6">
    <source>
        <dbReference type="ARBA" id="ARBA00070228"/>
    </source>
</evidence>
<evidence type="ECO:0000313" key="8">
    <source>
        <dbReference type="EMBL" id="ALB29723.1"/>
    </source>
</evidence>
<dbReference type="InterPro" id="IPR010067">
    <property type="entry name" value="ABC_SsuA_sub-bd"/>
</dbReference>
<sequence length="327" mass="35972">MSKKQKKFKKLIISVVLVFWAAIAIYGFKQTDAGAASSDLQTVTIGYQKGDPFDIAKERGKFVKKMKTKGYKVVWKEFQDGNSLMQALKAGSINYARTGDTPPVSALSTGTKLTYVAAGSSKAKGSGILVKNSSSISSIKDLKGKKVAYTKGTSSQYMLLAALKNAGLSASDITWVNMDQSSASVAFSKGKVDAWATWDPYTSQAEITQNAKLLTNGVGITNNRDYVLAMQSYAKDNTEVSKYLIKYLEEDMQWANNHHSELITMMSKSLKVSKKVVKKMVERRTYGISAMNSTYAKEEQQIADLFYSEGLIENKVTISDSGDYKNE</sequence>
<accession>A0A0K2LEW6</accession>
<dbReference type="InterPro" id="IPR001638">
    <property type="entry name" value="Solute-binding_3/MltF_N"/>
</dbReference>
<dbReference type="FunFam" id="3.40.190.10:FF:000050">
    <property type="entry name" value="Sulfonate ABC transporter substrate-binding protein"/>
    <property type="match status" value="1"/>
</dbReference>
<evidence type="ECO:0000313" key="9">
    <source>
        <dbReference type="Proteomes" id="UP000061546"/>
    </source>
</evidence>
<comment type="subcellular location">
    <subcellularLocation>
        <location evidence="1">Periplasm</location>
    </subcellularLocation>
</comment>
<evidence type="ECO:0000259" key="7">
    <source>
        <dbReference type="SMART" id="SM00062"/>
    </source>
</evidence>
<comment type="similarity">
    <text evidence="2">Belongs to the bacterial solute-binding protein SsuA/TauA family.</text>
</comment>
<reference evidence="8 9" key="1">
    <citation type="submission" date="2015-08" db="EMBL/GenBank/DDBJ databases">
        <title>Genomic sequence of Lactobacillus heilongjiangensis DSM 28069, isolated from Chinese traditional pickle.</title>
        <authorList>
            <person name="Jiang X."/>
            <person name="Zheng B."/>
            <person name="Cheng H."/>
        </authorList>
    </citation>
    <scope>NUCLEOTIDE SEQUENCE [LARGE SCALE GENOMIC DNA]</scope>
    <source>
        <strain evidence="8 9">DSM 28069</strain>
    </source>
</reference>
<dbReference type="PANTHER" id="PTHR30024">
    <property type="entry name" value="ALIPHATIC SULFONATES-BINDING PROTEIN-RELATED"/>
    <property type="match status" value="1"/>
</dbReference>
<evidence type="ECO:0000256" key="3">
    <source>
        <dbReference type="ARBA" id="ARBA00022448"/>
    </source>
</evidence>
<evidence type="ECO:0000256" key="5">
    <source>
        <dbReference type="ARBA" id="ARBA00055538"/>
    </source>
</evidence>
<evidence type="ECO:0000256" key="2">
    <source>
        <dbReference type="ARBA" id="ARBA00010742"/>
    </source>
</evidence>
<dbReference type="InterPro" id="IPR015168">
    <property type="entry name" value="SsuA/THI5"/>
</dbReference>
<dbReference type="Proteomes" id="UP000061546">
    <property type="component" value="Chromosome"/>
</dbReference>
<keyword evidence="3" id="KW-0813">Transport</keyword>
<evidence type="ECO:0000256" key="4">
    <source>
        <dbReference type="ARBA" id="ARBA00022729"/>
    </source>
</evidence>
<proteinExistence type="inferred from homology"/>
<comment type="function">
    <text evidence="5">Part of a binding-protein-dependent transport system for aliphatic sulfonates. Putative binding protein.</text>
</comment>